<comment type="caution">
    <text evidence="2">The sequence shown here is derived from an EMBL/GenBank/DDBJ whole genome shotgun (WGS) entry which is preliminary data.</text>
</comment>
<gene>
    <name evidence="2" type="ORF">LCI24_12650</name>
</gene>
<keyword evidence="3" id="KW-1185">Reference proteome</keyword>
<accession>A0A9X4ESW2</accession>
<feature type="compositionally biased region" description="Basic and acidic residues" evidence="1">
    <location>
        <begin position="27"/>
        <end position="48"/>
    </location>
</feature>
<protein>
    <recommendedName>
        <fullName evidence="4">Lipoprotein</fullName>
    </recommendedName>
</protein>
<dbReference type="PROSITE" id="PS51257">
    <property type="entry name" value="PROKAR_LIPOPROTEIN"/>
    <property type="match status" value="1"/>
</dbReference>
<evidence type="ECO:0008006" key="4">
    <source>
        <dbReference type="Google" id="ProtNLM"/>
    </source>
</evidence>
<dbReference type="EMBL" id="JAIWJY010000008">
    <property type="protein sequence ID" value="MDE1207645.1"/>
    <property type="molecule type" value="Genomic_DNA"/>
</dbReference>
<reference evidence="2" key="1">
    <citation type="submission" date="2021-09" db="EMBL/GenBank/DDBJ databases">
        <authorList>
            <person name="Smyrli M."/>
        </authorList>
    </citation>
    <scope>NUCLEOTIDE SEQUENCE</scope>
    <source>
        <strain evidence="2">LAR25</strain>
    </source>
</reference>
<name>A0A9X4ESW2_9FLAO</name>
<organism evidence="2 3">
    <name type="scientific">Tenacibaculum larymnensis</name>
    <dbReference type="NCBI Taxonomy" id="2878201"/>
    <lineage>
        <taxon>Bacteria</taxon>
        <taxon>Pseudomonadati</taxon>
        <taxon>Bacteroidota</taxon>
        <taxon>Flavobacteriia</taxon>
        <taxon>Flavobacteriales</taxon>
        <taxon>Flavobacteriaceae</taxon>
        <taxon>Tenacibaculum</taxon>
    </lineage>
</organism>
<dbReference type="AlphaFoldDB" id="A0A9X4ESW2"/>
<sequence length="159" mass="17874">MRKIKSILALLTLTAFVFIGCKNDKKEHGHEHDANGKHVTTEVKKDESTNVQENETTITVKAGSALEYKFKINNGEVLSYKWSSTAPLVFDFHGDPEEKDKYPEGYFKSYSKGTSTGEEGKETMAFKGSHGWYWKNTSDNDVKVTLATKGNYIIIGKIQ</sequence>
<evidence type="ECO:0000313" key="2">
    <source>
        <dbReference type="EMBL" id="MDE1207645.1"/>
    </source>
</evidence>
<evidence type="ECO:0000256" key="1">
    <source>
        <dbReference type="SAM" id="MobiDB-lite"/>
    </source>
</evidence>
<feature type="region of interest" description="Disordered" evidence="1">
    <location>
        <begin position="27"/>
        <end position="50"/>
    </location>
</feature>
<dbReference type="RefSeq" id="WP_274640699.1">
    <property type="nucleotide sequence ID" value="NZ_JAIWJY010000008.1"/>
</dbReference>
<dbReference type="Proteomes" id="UP001149303">
    <property type="component" value="Unassembled WGS sequence"/>
</dbReference>
<proteinExistence type="predicted"/>
<evidence type="ECO:0000313" key="3">
    <source>
        <dbReference type="Proteomes" id="UP001149303"/>
    </source>
</evidence>